<dbReference type="SUPFAM" id="SSF50998">
    <property type="entry name" value="Quinoprotein alcohol dehydrogenase-like"/>
    <property type="match status" value="1"/>
</dbReference>
<dbReference type="PANTHER" id="PTHR43308">
    <property type="entry name" value="OUTER MEMBRANE PROTEIN ALPHA-RELATED"/>
    <property type="match status" value="1"/>
</dbReference>
<dbReference type="Proteomes" id="UP000639396">
    <property type="component" value="Unassembled WGS sequence"/>
</dbReference>
<evidence type="ECO:0000256" key="2">
    <source>
        <dbReference type="SAM" id="MobiDB-lite"/>
    </source>
</evidence>
<keyword evidence="6" id="KW-1185">Reference proteome</keyword>
<feature type="chain" id="PRO_5038875486" evidence="3">
    <location>
        <begin position="23"/>
        <end position="1680"/>
    </location>
</feature>
<feature type="signal peptide" evidence="3">
    <location>
        <begin position="1"/>
        <end position="22"/>
    </location>
</feature>
<organism evidence="5 6">
    <name type="scientific">Paenibacillus oceani</name>
    <dbReference type="NCBI Taxonomy" id="2772510"/>
    <lineage>
        <taxon>Bacteria</taxon>
        <taxon>Bacillati</taxon>
        <taxon>Bacillota</taxon>
        <taxon>Bacilli</taxon>
        <taxon>Bacillales</taxon>
        <taxon>Paenibacillaceae</taxon>
        <taxon>Paenibacillus</taxon>
    </lineage>
</organism>
<evidence type="ECO:0000259" key="4">
    <source>
        <dbReference type="PROSITE" id="PS51272"/>
    </source>
</evidence>
<keyword evidence="1" id="KW-0378">Hydrolase</keyword>
<evidence type="ECO:0000313" key="6">
    <source>
        <dbReference type="Proteomes" id="UP000639396"/>
    </source>
</evidence>
<dbReference type="InterPro" id="IPR008979">
    <property type="entry name" value="Galactose-bd-like_sf"/>
</dbReference>
<feature type="region of interest" description="Disordered" evidence="2">
    <location>
        <begin position="1273"/>
        <end position="1325"/>
    </location>
</feature>
<dbReference type="PROSITE" id="PS51272">
    <property type="entry name" value="SLH"/>
    <property type="match status" value="3"/>
</dbReference>
<feature type="domain" description="SLH" evidence="4">
    <location>
        <begin position="1560"/>
        <end position="1623"/>
    </location>
</feature>
<proteinExistence type="predicted"/>
<evidence type="ECO:0000256" key="3">
    <source>
        <dbReference type="SAM" id="SignalP"/>
    </source>
</evidence>
<dbReference type="InterPro" id="IPR001119">
    <property type="entry name" value="SLH_dom"/>
</dbReference>
<comment type="caution">
    <text evidence="5">The sequence shown here is derived from an EMBL/GenBank/DDBJ whole genome shotgun (WGS) entry which is preliminary data.</text>
</comment>
<dbReference type="Gene3D" id="2.130.10.10">
    <property type="entry name" value="YVTN repeat-like/Quinoprotein amine dehydrogenase"/>
    <property type="match status" value="1"/>
</dbReference>
<feature type="domain" description="SLH" evidence="4">
    <location>
        <begin position="1626"/>
        <end position="1680"/>
    </location>
</feature>
<dbReference type="Gene3D" id="2.60.120.260">
    <property type="entry name" value="Galactose-binding domain-like"/>
    <property type="match status" value="3"/>
</dbReference>
<dbReference type="EMBL" id="JACXJA010000011">
    <property type="protein sequence ID" value="MBD2862455.1"/>
    <property type="molecule type" value="Genomic_DNA"/>
</dbReference>
<sequence>MSKRVYKQLFMVFLSLSIVLGAFPVSPWTGKASAATAEPVQLLNPGFELGRNGDGTLPGWKVTTAATVQDTLVDLSTDTVRSGQASLYFRNKDTNASLTVSSDPIAVSKGDKVTVTAYVYGVDISLNFGLEFTGYNAQMTTTGVTGSYLRVPTTAAVIGKGKWVQISAEYEVQEGAAFVVAALSGGRTTQTVAYVDDVAVSVVRANAPGPGPGPGPGPDHPYLLNPGFERAANPDGTLPGWKVTTAANVQDTYVNLNQTVVRSGASSLYFRNKDTNASLTVSSDPIAVSKGDKVTVTAYVYGVDISLNFGLEFTGYNAQMTTTGVTDSYLRVPTTAAVIGTGRWVQVKGEYTVKEGAAHVVVALSGGRTTQTVAYVDDVDVQIERAGTAPVVADTLPNPSFESPLAGGNIPNWEIVLGSGTAQLAQSPVLDGANSLYFKDSSATEGFRIMSDRFKVNAGSSLTIHTNVYVIRQTHNIVPQIYYYSSDGTHLRTDEGLFGSVTLGTNKWSAMRLYTTVPAGAAFARIALYSGEPSETEAYMDDISVTAAPPEVPLDREYLAPEAIGPMVNVNLGQAGAIQTNALGENEIYFVTNGLPGTFYVVDAETGKRKFSQVIPNTEATWAMTVGSDQNVYFAGTKDGMLYRYLPAEKKLENLGYNTADGWVWDLEAIDDKIYGGTYNSTSSGKLFEYDITNKTFRNYGILKQGQQYVRGIAVDGDYVYAGLGTTIELLKVNRHTGAQEAVPIPGHSGGPGGPVADVFVIGDLLFVSVSTINMVVLNKNTGGVLANFQYSNMISEPDPANPKYMYYKYLTNLYRFDLTTYESTRIELSYPLPDTTRVKDMTWIKLTSGAKAGQTVLAIVTQYGEYMWYDPSDGSVTFVSLEIDPQPVRIQAFEVGFDGRLYFGGYQRGMSIYNPFTKQIDLNVSAFAQPEGIGFLGERVFYGTYVSAVMYSYDPTKPFVMNQNPNYEYKIAHQDRPFAITSGDNKLFVGTVPDYGYLGGALAIYDEKADKWTQYDHDQVVRNQSIIGLAYKDGLLYGGTSVWGGLGIDPSEPEAKLFVWDVEKGQKIDEFALDIPGIDETPKMIGEISFGPDGLLWGVVDGTIFAMDVTTKQIVKSKMIRPSSYNTSKWLPYHLRWAPDGMLYTTLARKIIVIDPETLQYKIIVNDFLNSMSIGVDGSIYYAPDAGTDLARIAVPQTDATLSSLTVKGSGVPGFSPGIATYKLPAASKGTVQATATQPGAAVQVEESGEEAKITVVGNDGKSTRVYRIVWEQKDDGTTPPTEEPNEPETPPAGPGAPIGGGQQPSPGGDGEKTRVVGSGDLIPQSNGSLQVNVLEKTELVQLPANVAELLKEQGLLTIAAPHASLSLPSQLFAELQQKAGSSQGGIQSVNVSLAKADESQTSQMVRQIGEQRHAQVTARSAWMDVQVTAATSQGTIRLEHFAEPIVVSVNVPGDGRPELTHLYRLSEEGKLEYVGGQLVDGMLTANVTKPGQYIALELNKTFTDVAGTHWALKVIQTMASKLIAEGVSDDRFAPDADVTRAEFIALIARSLKLPASPGAASFGDVAADSWYEDAVQAAVKAGLIGGYDDGTFAPDRTISREEMAVILVRAYEYQSGKLTGASAGTSFADADQMSEWARDAVGHAAALGLLSGRDGGQFVPQGQLTRAEAIQVLSKLVK</sequence>
<dbReference type="Pfam" id="PF00395">
    <property type="entry name" value="SLH"/>
    <property type="match status" value="3"/>
</dbReference>
<accession>A0A927C762</accession>
<dbReference type="SUPFAM" id="SSF63829">
    <property type="entry name" value="Calcium-dependent phosphotriesterase"/>
    <property type="match status" value="1"/>
</dbReference>
<feature type="domain" description="SLH" evidence="4">
    <location>
        <begin position="1500"/>
        <end position="1559"/>
    </location>
</feature>
<reference evidence="5" key="1">
    <citation type="submission" date="2020-09" db="EMBL/GenBank/DDBJ databases">
        <title>A novel bacterium of genus Paenibacillus, isolated from South China Sea.</title>
        <authorList>
            <person name="Huang H."/>
            <person name="Mo K."/>
            <person name="Hu Y."/>
        </authorList>
    </citation>
    <scope>NUCLEOTIDE SEQUENCE</scope>
    <source>
        <strain evidence="5">IB182363</strain>
    </source>
</reference>
<dbReference type="PANTHER" id="PTHR43308:SF5">
    <property type="entry name" value="S-LAYER PROTEIN _ PEPTIDOGLYCAN ENDO-BETA-N-ACETYLGLUCOSAMINIDASE"/>
    <property type="match status" value="1"/>
</dbReference>
<dbReference type="InterPro" id="IPR051465">
    <property type="entry name" value="Cell_Envelope_Struct_Comp"/>
</dbReference>
<dbReference type="InterPro" id="IPR015943">
    <property type="entry name" value="WD40/YVTN_repeat-like_dom_sf"/>
</dbReference>
<dbReference type="InterPro" id="IPR011047">
    <property type="entry name" value="Quinoprotein_ADH-like_sf"/>
</dbReference>
<dbReference type="GO" id="GO:0016798">
    <property type="term" value="F:hydrolase activity, acting on glycosyl bonds"/>
    <property type="evidence" value="ECO:0007669"/>
    <property type="project" value="InterPro"/>
</dbReference>
<protein>
    <submittedName>
        <fullName evidence="5">S-layer homology domain-containing protein</fullName>
    </submittedName>
</protein>
<evidence type="ECO:0000256" key="1">
    <source>
        <dbReference type="ARBA" id="ARBA00022801"/>
    </source>
</evidence>
<dbReference type="RefSeq" id="WP_190927412.1">
    <property type="nucleotide sequence ID" value="NZ_JACXJA010000011.1"/>
</dbReference>
<keyword evidence="3" id="KW-0732">Signal</keyword>
<dbReference type="InterPro" id="IPR003305">
    <property type="entry name" value="CenC_carb-bd"/>
</dbReference>
<gene>
    <name evidence="5" type="ORF">IDH45_10720</name>
</gene>
<dbReference type="SUPFAM" id="SSF49785">
    <property type="entry name" value="Galactose-binding domain-like"/>
    <property type="match status" value="1"/>
</dbReference>
<dbReference type="Pfam" id="PF02018">
    <property type="entry name" value="CBM_4_9"/>
    <property type="match status" value="1"/>
</dbReference>
<evidence type="ECO:0000313" key="5">
    <source>
        <dbReference type="EMBL" id="MBD2862455.1"/>
    </source>
</evidence>
<name>A0A927C762_9BACL</name>